<evidence type="ECO:0000256" key="2">
    <source>
        <dbReference type="ARBA" id="ARBA00022801"/>
    </source>
</evidence>
<proteinExistence type="inferred from homology"/>
<dbReference type="GO" id="GO:0008270">
    <property type="term" value="F:zinc ion binding"/>
    <property type="evidence" value="ECO:0007669"/>
    <property type="project" value="InterPro"/>
</dbReference>
<dbReference type="GO" id="GO:0005829">
    <property type="term" value="C:cytosol"/>
    <property type="evidence" value="ECO:0007669"/>
    <property type="project" value="TreeGrafter"/>
</dbReference>
<keyword evidence="2" id="KW-0378">Hydrolase</keyword>
<keyword evidence="1" id="KW-0540">Nuclease</keyword>
<dbReference type="PANTHER" id="PTHR41286">
    <property type="entry name" value="HNH NUCLEASE YAJD-RELATED"/>
    <property type="match status" value="1"/>
</dbReference>
<protein>
    <recommendedName>
        <fullName evidence="4">Putative HNH nuclease YajD</fullName>
    </recommendedName>
</protein>
<dbReference type="Gene3D" id="1.10.30.50">
    <property type="match status" value="1"/>
</dbReference>
<sequence length="119" mass="13949">MSLPPRICSCGRVVPHSERCECQRAQTRERNARHDARRPSAAKRGYNHEWRKARGEYLLAHPNCRECSTHGITRLATVVDHIIPHRGDKRLFWHRANWQPLCAPCHNSIKQRQERPLSE</sequence>
<reference evidence="6 7" key="1">
    <citation type="submission" date="2016-01" db="EMBL/GenBank/DDBJ databases">
        <authorList>
            <person name="Regsiter A."/>
            <person name="william w."/>
        </authorList>
    </citation>
    <scope>NUCLEOTIDE SEQUENCE [LARGE SCALE GENOMIC DNA]</scope>
    <source>
        <strain evidence="6 7">CFBP 5494</strain>
    </source>
</reference>
<evidence type="ECO:0000313" key="6">
    <source>
        <dbReference type="EMBL" id="CUW88449.1"/>
    </source>
</evidence>
<dbReference type="RefSeq" id="WP_072494488.1">
    <property type="nucleotide sequence ID" value="NZ_LT009718.1"/>
</dbReference>
<dbReference type="SMART" id="SM00507">
    <property type="entry name" value="HNHc"/>
    <property type="match status" value="1"/>
</dbReference>
<dbReference type="CDD" id="cd00085">
    <property type="entry name" value="HNHc"/>
    <property type="match status" value="1"/>
</dbReference>
<evidence type="ECO:0000256" key="3">
    <source>
        <dbReference type="ARBA" id="ARBA00038412"/>
    </source>
</evidence>
<evidence type="ECO:0000256" key="1">
    <source>
        <dbReference type="ARBA" id="ARBA00022722"/>
    </source>
</evidence>
<dbReference type="GO" id="GO:0016787">
    <property type="term" value="F:hydrolase activity"/>
    <property type="evidence" value="ECO:0007669"/>
    <property type="project" value="UniProtKB-KW"/>
</dbReference>
<feature type="domain" description="HNH nuclease" evidence="5">
    <location>
        <begin position="52"/>
        <end position="107"/>
    </location>
</feature>
<name>A0A9W5AZ21_9HYPH</name>
<organism evidence="6 7">
    <name type="scientific">Agrobacterium genomosp. 2 str. CFBP 5494</name>
    <dbReference type="NCBI Taxonomy" id="1183436"/>
    <lineage>
        <taxon>Bacteria</taxon>
        <taxon>Pseudomonadati</taxon>
        <taxon>Pseudomonadota</taxon>
        <taxon>Alphaproteobacteria</taxon>
        <taxon>Hyphomicrobiales</taxon>
        <taxon>Rhizobiaceae</taxon>
        <taxon>Rhizobium/Agrobacterium group</taxon>
        <taxon>Agrobacterium</taxon>
        <taxon>Agrobacterium tumefaciens complex</taxon>
    </lineage>
</organism>
<gene>
    <name evidence="6" type="ORF">AGR2A_Cc140064</name>
</gene>
<dbReference type="Pfam" id="PF01844">
    <property type="entry name" value="HNH"/>
    <property type="match status" value="1"/>
</dbReference>
<dbReference type="AlphaFoldDB" id="A0A9W5AZ21"/>
<evidence type="ECO:0000256" key="4">
    <source>
        <dbReference type="ARBA" id="ARBA00040194"/>
    </source>
</evidence>
<dbReference type="InterPro" id="IPR002711">
    <property type="entry name" value="HNH"/>
</dbReference>
<keyword evidence="7" id="KW-1185">Reference proteome</keyword>
<dbReference type="InterPro" id="IPR003615">
    <property type="entry name" value="HNH_nuc"/>
</dbReference>
<dbReference type="Proteomes" id="UP000191933">
    <property type="component" value="Unassembled WGS sequence"/>
</dbReference>
<dbReference type="GO" id="GO:0003676">
    <property type="term" value="F:nucleic acid binding"/>
    <property type="evidence" value="ECO:0007669"/>
    <property type="project" value="InterPro"/>
</dbReference>
<comment type="similarity">
    <text evidence="3">Belongs to the HNH nuclease family.</text>
</comment>
<evidence type="ECO:0000259" key="5">
    <source>
        <dbReference type="SMART" id="SM00507"/>
    </source>
</evidence>
<accession>A0A9W5AZ21</accession>
<evidence type="ECO:0000313" key="7">
    <source>
        <dbReference type="Proteomes" id="UP000191933"/>
    </source>
</evidence>
<dbReference type="PANTHER" id="PTHR41286:SF1">
    <property type="entry name" value="HNH NUCLEASE YAJD-RELATED"/>
    <property type="match status" value="1"/>
</dbReference>
<dbReference type="EMBL" id="FBVY01000006">
    <property type="protein sequence ID" value="CUW88449.1"/>
    <property type="molecule type" value="Genomic_DNA"/>
</dbReference>
<dbReference type="GO" id="GO:0004519">
    <property type="term" value="F:endonuclease activity"/>
    <property type="evidence" value="ECO:0007669"/>
    <property type="project" value="InterPro"/>
</dbReference>
<comment type="caution">
    <text evidence="6">The sequence shown here is derived from an EMBL/GenBank/DDBJ whole genome shotgun (WGS) entry which is preliminary data.</text>
</comment>